<keyword evidence="3" id="KW-1185">Reference proteome</keyword>
<proteinExistence type="predicted"/>
<dbReference type="SUPFAM" id="SSF50969">
    <property type="entry name" value="YVTN repeat-like/Quinoprotein amine dehydrogenase"/>
    <property type="match status" value="1"/>
</dbReference>
<dbReference type="PIRSF" id="PIRSF028101">
    <property type="entry name" value="UCP028101"/>
    <property type="match status" value="1"/>
</dbReference>
<reference evidence="2 3" key="1">
    <citation type="submission" date="2018-03" db="EMBL/GenBank/DDBJ databases">
        <title>Genomic Encyclopedia of Archaeal and Bacterial Type Strains, Phase II (KMG-II): from individual species to whole genera.</title>
        <authorList>
            <person name="Goeker M."/>
        </authorList>
    </citation>
    <scope>NUCLEOTIDE SEQUENCE [LARGE SCALE GENOMIC DNA]</scope>
    <source>
        <strain evidence="2 3">DSM 29318</strain>
    </source>
</reference>
<accession>A0A2T0X1S5</accession>
<keyword evidence="1" id="KW-0732">Signal</keyword>
<sequence>MRRRAFLAGAAAASAIPAAAWAEVGAPAFLAAAREPSGAFALIGLGPEGGEAFRVPLPARGHAAAAHPLRAEAVAFARRPGTFALVLDCRTGAVRRRLEAPEGRHFYGHGAYLGGGTVLATTENDFAAGEGVLGLWDAHGGYRRMGEWRTGGTGPHEVVRLPGTEVLAVANGGIRTHPATGRRKLNLAVMRPNLAFLRDGAAEEVVELGEGMRLASIRHLAARRDGTVAMALQWQGEEGEARALLALHRRGGGAPRLLEDPATQGAMRGYGGSVAFSGDGARVAVTGPRGGLAQVFPVAGGPAGIVRRPDICGVAPAGAGLAFTDGRGGILHPGGARRAGVAWDNHLVPVGPG</sequence>
<dbReference type="PROSITE" id="PS51318">
    <property type="entry name" value="TAT"/>
    <property type="match status" value="1"/>
</dbReference>
<evidence type="ECO:0000256" key="1">
    <source>
        <dbReference type="SAM" id="SignalP"/>
    </source>
</evidence>
<dbReference type="InterPro" id="IPR006311">
    <property type="entry name" value="TAT_signal"/>
</dbReference>
<dbReference type="Pfam" id="PF07433">
    <property type="entry name" value="DUF1513"/>
    <property type="match status" value="1"/>
</dbReference>
<dbReference type="Proteomes" id="UP000238801">
    <property type="component" value="Unassembled WGS sequence"/>
</dbReference>
<dbReference type="RefSeq" id="WP_245883785.1">
    <property type="nucleotide sequence ID" value="NZ_PVTT01000002.1"/>
</dbReference>
<name>A0A2T0X1S5_9RHOB</name>
<evidence type="ECO:0008006" key="4">
    <source>
        <dbReference type="Google" id="ProtNLM"/>
    </source>
</evidence>
<organism evidence="2 3">
    <name type="scientific">Hasllibacter halocynthiae</name>
    <dbReference type="NCBI Taxonomy" id="595589"/>
    <lineage>
        <taxon>Bacteria</taxon>
        <taxon>Pseudomonadati</taxon>
        <taxon>Pseudomonadota</taxon>
        <taxon>Alphaproteobacteria</taxon>
        <taxon>Rhodobacterales</taxon>
        <taxon>Roseobacteraceae</taxon>
        <taxon>Hasllibacter</taxon>
    </lineage>
</organism>
<evidence type="ECO:0000313" key="2">
    <source>
        <dbReference type="EMBL" id="PRY92890.1"/>
    </source>
</evidence>
<protein>
    <recommendedName>
        <fullName evidence="4">DUF1513 domain-containing protein</fullName>
    </recommendedName>
</protein>
<dbReference type="InterPro" id="IPR008311">
    <property type="entry name" value="UCP028101"/>
</dbReference>
<feature type="signal peptide" evidence="1">
    <location>
        <begin position="1"/>
        <end position="22"/>
    </location>
</feature>
<dbReference type="EMBL" id="PVTT01000002">
    <property type="protein sequence ID" value="PRY92890.1"/>
    <property type="molecule type" value="Genomic_DNA"/>
</dbReference>
<dbReference type="InterPro" id="IPR011044">
    <property type="entry name" value="Quino_amine_DH_bsu"/>
</dbReference>
<dbReference type="AlphaFoldDB" id="A0A2T0X1S5"/>
<gene>
    <name evidence="2" type="ORF">BCF33_1753</name>
</gene>
<comment type="caution">
    <text evidence="2">The sequence shown here is derived from an EMBL/GenBank/DDBJ whole genome shotgun (WGS) entry which is preliminary data.</text>
</comment>
<evidence type="ECO:0000313" key="3">
    <source>
        <dbReference type="Proteomes" id="UP000238801"/>
    </source>
</evidence>
<feature type="chain" id="PRO_5015746742" description="DUF1513 domain-containing protein" evidence="1">
    <location>
        <begin position="23"/>
        <end position="353"/>
    </location>
</feature>